<name>A0ABN3FHL1_9PSEU</name>
<evidence type="ECO:0000256" key="1">
    <source>
        <dbReference type="SAM" id="Phobius"/>
    </source>
</evidence>
<evidence type="ECO:0000313" key="3">
    <source>
        <dbReference type="Proteomes" id="UP001501218"/>
    </source>
</evidence>
<proteinExistence type="predicted"/>
<dbReference type="EMBL" id="BAAARA010000001">
    <property type="protein sequence ID" value="GAA2330133.1"/>
    <property type="molecule type" value="Genomic_DNA"/>
</dbReference>
<gene>
    <name evidence="2" type="ORF">GCM10009854_01150</name>
</gene>
<feature type="transmembrane region" description="Helical" evidence="1">
    <location>
        <begin position="45"/>
        <end position="66"/>
    </location>
</feature>
<sequence length="94" mass="10684">MPKHKWPKWLRYTTATVAIIVGLLPLVFAPGLAETQGWDRSRGSNIGALITMAYFAIVGVLSMKIIRQQARREVGQEVNRLLYPYRDEEDKGKP</sequence>
<dbReference type="RefSeq" id="WP_344125246.1">
    <property type="nucleotide sequence ID" value="NZ_BAAARA010000001.1"/>
</dbReference>
<keyword evidence="1" id="KW-0812">Transmembrane</keyword>
<keyword evidence="3" id="KW-1185">Reference proteome</keyword>
<evidence type="ECO:0000313" key="2">
    <source>
        <dbReference type="EMBL" id="GAA2330133.1"/>
    </source>
</evidence>
<protein>
    <submittedName>
        <fullName evidence="2">Uncharacterized protein</fullName>
    </submittedName>
</protein>
<keyword evidence="1" id="KW-1133">Transmembrane helix</keyword>
<feature type="transmembrane region" description="Helical" evidence="1">
    <location>
        <begin position="12"/>
        <end position="33"/>
    </location>
</feature>
<comment type="caution">
    <text evidence="2">The sequence shown here is derived from an EMBL/GenBank/DDBJ whole genome shotgun (WGS) entry which is preliminary data.</text>
</comment>
<accession>A0ABN3FHL1</accession>
<keyword evidence="1" id="KW-0472">Membrane</keyword>
<dbReference type="Proteomes" id="UP001501218">
    <property type="component" value="Unassembled WGS sequence"/>
</dbReference>
<organism evidence="2 3">
    <name type="scientific">Saccharopolyspora halophila</name>
    <dbReference type="NCBI Taxonomy" id="405551"/>
    <lineage>
        <taxon>Bacteria</taxon>
        <taxon>Bacillati</taxon>
        <taxon>Actinomycetota</taxon>
        <taxon>Actinomycetes</taxon>
        <taxon>Pseudonocardiales</taxon>
        <taxon>Pseudonocardiaceae</taxon>
        <taxon>Saccharopolyspora</taxon>
    </lineage>
</organism>
<reference evidence="2 3" key="1">
    <citation type="journal article" date="2019" name="Int. J. Syst. Evol. Microbiol.">
        <title>The Global Catalogue of Microorganisms (GCM) 10K type strain sequencing project: providing services to taxonomists for standard genome sequencing and annotation.</title>
        <authorList>
            <consortium name="The Broad Institute Genomics Platform"/>
            <consortium name="The Broad Institute Genome Sequencing Center for Infectious Disease"/>
            <person name="Wu L."/>
            <person name="Ma J."/>
        </authorList>
    </citation>
    <scope>NUCLEOTIDE SEQUENCE [LARGE SCALE GENOMIC DNA]</scope>
    <source>
        <strain evidence="2 3">JCM 16221</strain>
    </source>
</reference>